<comment type="subunit">
    <text evidence="11">Homodimer. The RNAP catalytic core consists of 2 alpha, 1 beta, 1 beta' and 1 omega subunit. When a sigma factor is associated with the core the holoenzyme is formed, which can initiate transcription.</text>
</comment>
<dbReference type="NCBIfam" id="NF003519">
    <property type="entry name" value="PRK05182.2-5"/>
    <property type="match status" value="1"/>
</dbReference>
<evidence type="ECO:0000256" key="4">
    <source>
        <dbReference type="ARBA" id="ARBA00022478"/>
    </source>
</evidence>
<protein>
    <recommendedName>
        <fullName evidence="3 11">DNA-directed RNA polymerase subunit alpha</fullName>
        <shortName evidence="11">RNAP subunit alpha</shortName>
        <ecNumber evidence="2 11">2.7.7.6</ecNumber>
    </recommendedName>
    <alternativeName>
        <fullName evidence="9 11">RNA polymerase subunit alpha</fullName>
    </alternativeName>
    <alternativeName>
        <fullName evidence="8 11">Transcriptase subunit alpha</fullName>
    </alternativeName>
</protein>
<feature type="domain" description="DNA-directed RNA polymerase RpoA/D/Rpb3-type" evidence="12">
    <location>
        <begin position="22"/>
        <end position="229"/>
    </location>
</feature>
<dbReference type="InterPro" id="IPR011263">
    <property type="entry name" value="DNA-dir_RNA_pol_RpoA/D/Rpb3"/>
</dbReference>
<accession>A0ABT9DFE6</accession>
<dbReference type="GO" id="GO:0000428">
    <property type="term" value="C:DNA-directed RNA polymerase complex"/>
    <property type="evidence" value="ECO:0007669"/>
    <property type="project" value="UniProtKB-KW"/>
</dbReference>
<dbReference type="EC" id="2.7.7.6" evidence="2 11"/>
<organism evidence="13 14">
    <name type="scientific">Candidatus Phytoplasma melaleucae</name>
    <dbReference type="NCBI Taxonomy" id="2982630"/>
    <lineage>
        <taxon>Bacteria</taxon>
        <taxon>Bacillati</taxon>
        <taxon>Mycoplasmatota</taxon>
        <taxon>Mollicutes</taxon>
        <taxon>Acholeplasmatales</taxon>
        <taxon>Acholeplasmataceae</taxon>
        <taxon>Candidatus Phytoplasma</taxon>
    </lineage>
</organism>
<dbReference type="SMART" id="SM00662">
    <property type="entry name" value="RPOLD"/>
    <property type="match status" value="1"/>
</dbReference>
<evidence type="ECO:0000256" key="10">
    <source>
        <dbReference type="ARBA" id="ARBA00048552"/>
    </source>
</evidence>
<comment type="function">
    <text evidence="11">DNA-dependent RNA polymerase catalyzes the transcription of DNA into RNA using the four ribonucleoside triphosphates as substrates.</text>
</comment>
<evidence type="ECO:0000256" key="9">
    <source>
        <dbReference type="ARBA" id="ARBA00033070"/>
    </source>
</evidence>
<evidence type="ECO:0000256" key="1">
    <source>
        <dbReference type="ARBA" id="ARBA00007123"/>
    </source>
</evidence>
<evidence type="ECO:0000256" key="3">
    <source>
        <dbReference type="ARBA" id="ARBA00015972"/>
    </source>
</evidence>
<dbReference type="Pfam" id="PF01000">
    <property type="entry name" value="RNA_pol_A_bac"/>
    <property type="match status" value="1"/>
</dbReference>
<evidence type="ECO:0000256" key="7">
    <source>
        <dbReference type="ARBA" id="ARBA00023163"/>
    </source>
</evidence>
<dbReference type="GO" id="GO:0003899">
    <property type="term" value="F:DNA-directed RNA polymerase activity"/>
    <property type="evidence" value="ECO:0007669"/>
    <property type="project" value="UniProtKB-EC"/>
</dbReference>
<dbReference type="SUPFAM" id="SSF55257">
    <property type="entry name" value="RBP11-like subunits of RNA polymerase"/>
    <property type="match status" value="1"/>
</dbReference>
<dbReference type="Gene3D" id="1.10.150.20">
    <property type="entry name" value="5' to 3' exonuclease, C-terminal subdomain"/>
    <property type="match status" value="1"/>
</dbReference>
<name>A0ABT9DFE6_9MOLU</name>
<evidence type="ECO:0000256" key="6">
    <source>
        <dbReference type="ARBA" id="ARBA00022695"/>
    </source>
</evidence>
<evidence type="ECO:0000256" key="2">
    <source>
        <dbReference type="ARBA" id="ARBA00012418"/>
    </source>
</evidence>
<evidence type="ECO:0000256" key="11">
    <source>
        <dbReference type="HAMAP-Rule" id="MF_00059"/>
    </source>
</evidence>
<dbReference type="InterPro" id="IPR036603">
    <property type="entry name" value="RBP11-like"/>
</dbReference>
<comment type="domain">
    <text evidence="11">The N-terminal domain is essential for RNAP assembly and basal transcription, whereas the C-terminal domain is involved in interaction with transcriptional regulators and with upstream promoter elements.</text>
</comment>
<gene>
    <name evidence="11" type="primary">rpoA</name>
    <name evidence="13" type="ORF">OC680_01215</name>
</gene>
<dbReference type="EMBL" id="JAOSID010000004">
    <property type="protein sequence ID" value="MDO8168101.1"/>
    <property type="molecule type" value="Genomic_DNA"/>
</dbReference>
<comment type="catalytic activity">
    <reaction evidence="10 11">
        <text>RNA(n) + a ribonucleoside 5'-triphosphate = RNA(n+1) + diphosphate</text>
        <dbReference type="Rhea" id="RHEA:21248"/>
        <dbReference type="Rhea" id="RHEA-COMP:14527"/>
        <dbReference type="Rhea" id="RHEA-COMP:17342"/>
        <dbReference type="ChEBI" id="CHEBI:33019"/>
        <dbReference type="ChEBI" id="CHEBI:61557"/>
        <dbReference type="ChEBI" id="CHEBI:140395"/>
        <dbReference type="EC" id="2.7.7.6"/>
    </reaction>
</comment>
<dbReference type="NCBIfam" id="TIGR02027">
    <property type="entry name" value="rpoA"/>
    <property type="match status" value="1"/>
</dbReference>
<evidence type="ECO:0000313" key="13">
    <source>
        <dbReference type="EMBL" id="MDO8168101.1"/>
    </source>
</evidence>
<feature type="region of interest" description="Alpha N-terminal domain (alpha-NTD)" evidence="11">
    <location>
        <begin position="1"/>
        <end position="231"/>
    </location>
</feature>
<proteinExistence type="inferred from homology"/>
<dbReference type="Gene3D" id="2.170.120.12">
    <property type="entry name" value="DNA-directed RNA polymerase, insert domain"/>
    <property type="match status" value="1"/>
</dbReference>
<dbReference type="Proteomes" id="UP001172036">
    <property type="component" value="Unassembled WGS sequence"/>
</dbReference>
<keyword evidence="6 11" id="KW-0548">Nucleotidyltransferase</keyword>
<dbReference type="RefSeq" id="WP_304515305.1">
    <property type="nucleotide sequence ID" value="NZ_JAOSID010000004.1"/>
</dbReference>
<comment type="similarity">
    <text evidence="1 11">Belongs to the RNA polymerase alpha chain family.</text>
</comment>
<keyword evidence="7 11" id="KW-0804">Transcription</keyword>
<dbReference type="SUPFAM" id="SSF56553">
    <property type="entry name" value="Insert subdomain of RNA polymerase alpha subunit"/>
    <property type="match status" value="1"/>
</dbReference>
<dbReference type="SUPFAM" id="SSF47789">
    <property type="entry name" value="C-terminal domain of RNA polymerase alpha subunit"/>
    <property type="match status" value="1"/>
</dbReference>
<sequence>MKKLQFLKPIMIIQEENTNSHYGKFVIQCLQSSHANTLGNSIRRILLSSLPGAAIVNIRIEGFDHEFNVIQGVYEDIMSIVLNLKKVVISVNNSIDDFEEKLEINVVGPKVITAADFQSVPGVTIINKEHVIAHLSKNTHFKMIATVRKGIGYCSAEENKIYNQGRFGLIAIDSLYTPVVKTSYHVEQKLGKKEELVIEIETNGAITAKKALSLAAKILVDHLNVLVNLCEETKKIDFIYEPKIESHNHALDFKIEQLELSVRLLNSLKKSGIHTVKELVIQQEKDIMKLNSLGKKSFEELKEKMNALDLHFNMKIDEK</sequence>
<dbReference type="CDD" id="cd06928">
    <property type="entry name" value="RNAP_alpha_NTD"/>
    <property type="match status" value="1"/>
</dbReference>
<dbReference type="InterPro" id="IPR011260">
    <property type="entry name" value="RNAP_asu_C"/>
</dbReference>
<dbReference type="InterPro" id="IPR011262">
    <property type="entry name" value="DNA-dir_RNA_pol_insert"/>
</dbReference>
<evidence type="ECO:0000256" key="8">
    <source>
        <dbReference type="ARBA" id="ARBA00032524"/>
    </source>
</evidence>
<dbReference type="InterPro" id="IPR011773">
    <property type="entry name" value="DNA-dir_RpoA"/>
</dbReference>
<dbReference type="HAMAP" id="MF_00059">
    <property type="entry name" value="RNApol_bact_RpoA"/>
    <property type="match status" value="1"/>
</dbReference>
<reference evidence="13 14" key="1">
    <citation type="journal article" date="2023" name="Int. J. Syst. Evol. Microbiol.">
        <title>The observation of taxonomic boundaries for the 16SrII and 16SrXXV phytoplasmas using genome-based delimitation.</title>
        <authorList>
            <person name="Rodrigues Jardim B."/>
            <person name="Tran-Nguyen L.T.T."/>
            <person name="Gambley C."/>
            <person name="Al-Sadi A.M."/>
            <person name="Al-Subhi A.M."/>
            <person name="Foissac X."/>
            <person name="Salar P."/>
            <person name="Cai H."/>
            <person name="Yang J.Y."/>
            <person name="Davis R."/>
            <person name="Jones L."/>
            <person name="Rodoni B."/>
            <person name="Constable F.E."/>
        </authorList>
    </citation>
    <scope>NUCLEOTIDE SEQUENCE [LARGE SCALE GENOMIC DNA]</scope>
    <source>
        <strain evidence="13">BAWM-155c</strain>
    </source>
</reference>
<keyword evidence="4 11" id="KW-0240">DNA-directed RNA polymerase</keyword>
<dbReference type="Gene3D" id="3.30.1360.10">
    <property type="entry name" value="RNA polymerase, RBP11-like subunit"/>
    <property type="match status" value="1"/>
</dbReference>
<evidence type="ECO:0000313" key="14">
    <source>
        <dbReference type="Proteomes" id="UP001172036"/>
    </source>
</evidence>
<keyword evidence="14" id="KW-1185">Reference proteome</keyword>
<comment type="caution">
    <text evidence="13">The sequence shown here is derived from an EMBL/GenBank/DDBJ whole genome shotgun (WGS) entry which is preliminary data.</text>
</comment>
<feature type="region of interest" description="Alpha C-terminal domain (alpha-CTD)" evidence="11">
    <location>
        <begin position="247"/>
        <end position="319"/>
    </location>
</feature>
<evidence type="ECO:0000259" key="12">
    <source>
        <dbReference type="SMART" id="SM00662"/>
    </source>
</evidence>
<dbReference type="Pfam" id="PF03118">
    <property type="entry name" value="RNA_pol_A_CTD"/>
    <property type="match status" value="1"/>
</dbReference>
<dbReference type="InterPro" id="IPR036643">
    <property type="entry name" value="RNApol_insert_sf"/>
</dbReference>
<dbReference type="Pfam" id="PF01193">
    <property type="entry name" value="RNA_pol_L"/>
    <property type="match status" value="1"/>
</dbReference>
<keyword evidence="5 11" id="KW-0808">Transferase</keyword>
<evidence type="ECO:0000256" key="5">
    <source>
        <dbReference type="ARBA" id="ARBA00022679"/>
    </source>
</evidence>